<dbReference type="Gene3D" id="3.20.20.80">
    <property type="entry name" value="Glycosidases"/>
    <property type="match status" value="2"/>
</dbReference>
<evidence type="ECO:0000313" key="3">
    <source>
        <dbReference type="EMBL" id="GAP15598.1"/>
    </source>
</evidence>
<dbReference type="InterPro" id="IPR017853">
    <property type="entry name" value="GH"/>
</dbReference>
<dbReference type="GO" id="GO:0004556">
    <property type="term" value="F:alpha-amylase activity"/>
    <property type="evidence" value="ECO:0007669"/>
    <property type="project" value="TreeGrafter"/>
</dbReference>
<evidence type="ECO:0000313" key="4">
    <source>
        <dbReference type="Proteomes" id="UP000055060"/>
    </source>
</evidence>
<evidence type="ECO:0000259" key="2">
    <source>
        <dbReference type="SMART" id="SM00642"/>
    </source>
</evidence>
<gene>
    <name evidence="3" type="ORF">LARV_03390</name>
</gene>
<keyword evidence="3" id="KW-0378">Hydrolase</keyword>
<dbReference type="SUPFAM" id="SSF51011">
    <property type="entry name" value="Glycosyl hydrolase domain"/>
    <property type="match status" value="1"/>
</dbReference>
<proteinExistence type="inferred from homology"/>
<keyword evidence="3" id="KW-0326">Glycosidase</keyword>
<reference evidence="3" key="1">
    <citation type="submission" date="2015-07" db="EMBL/GenBank/DDBJ databases">
        <title>Draft Genome Sequences of Anaerolinea thermolimosa IMO-1, Bellilinea caldifistulae GOMI-1, Leptolinea tardivitalis YMTK-2, Levilinea saccharolytica KIBI-1,Longilinea arvoryzae KOME-1, Previously Described as Members of the Anaerolineaceae (Chloroflexi).</title>
        <authorList>
            <person name="Sekiguchi Y."/>
            <person name="Ohashi A."/>
            <person name="Matsuura N."/>
            <person name="Tourlousse M.D."/>
        </authorList>
    </citation>
    <scope>NUCLEOTIDE SEQUENCE [LARGE SCALE GENOMIC DNA]</scope>
    <source>
        <strain evidence="3">KOME-1</strain>
    </source>
</reference>
<dbReference type="InterPro" id="IPR045857">
    <property type="entry name" value="O16G_dom_2"/>
</dbReference>
<protein>
    <submittedName>
        <fullName evidence="3">Glycosidase</fullName>
    </submittedName>
</protein>
<comment type="similarity">
    <text evidence="1">Belongs to the glycosyl hydrolase 13 family.</text>
</comment>
<organism evidence="3">
    <name type="scientific">Longilinea arvoryzae</name>
    <dbReference type="NCBI Taxonomy" id="360412"/>
    <lineage>
        <taxon>Bacteria</taxon>
        <taxon>Bacillati</taxon>
        <taxon>Chloroflexota</taxon>
        <taxon>Anaerolineae</taxon>
        <taxon>Anaerolineales</taxon>
        <taxon>Anaerolineaceae</taxon>
        <taxon>Longilinea</taxon>
    </lineage>
</organism>
<accession>A0A0S7BD02</accession>
<dbReference type="GO" id="GO:0009313">
    <property type="term" value="P:oligosaccharide catabolic process"/>
    <property type="evidence" value="ECO:0007669"/>
    <property type="project" value="TreeGrafter"/>
</dbReference>
<dbReference type="Gene3D" id="2.60.40.1180">
    <property type="entry name" value="Golgi alpha-mannosidase II"/>
    <property type="match status" value="1"/>
</dbReference>
<dbReference type="InterPro" id="IPR006047">
    <property type="entry name" value="GH13_cat_dom"/>
</dbReference>
<name>A0A0S7BD02_9CHLR</name>
<dbReference type="RefSeq" id="WP_075074768.1">
    <property type="nucleotide sequence ID" value="NZ_DF967972.1"/>
</dbReference>
<dbReference type="Gene3D" id="3.90.400.10">
    <property type="entry name" value="Oligo-1,6-glucosidase, Domain 2"/>
    <property type="match status" value="1"/>
</dbReference>
<keyword evidence="4" id="KW-1185">Reference proteome</keyword>
<dbReference type="STRING" id="360412.LARV_03390"/>
<dbReference type="SMART" id="SM00642">
    <property type="entry name" value="Aamy"/>
    <property type="match status" value="1"/>
</dbReference>
<dbReference type="PANTHER" id="PTHR10357:SF179">
    <property type="entry name" value="NEUTRAL AND BASIC AMINO ACID TRANSPORT PROTEIN RBAT"/>
    <property type="match status" value="1"/>
</dbReference>
<feature type="domain" description="Glycosyl hydrolase family 13 catalytic" evidence="2">
    <location>
        <begin position="15"/>
        <end position="389"/>
    </location>
</feature>
<evidence type="ECO:0000256" key="1">
    <source>
        <dbReference type="ARBA" id="ARBA00008061"/>
    </source>
</evidence>
<dbReference type="AlphaFoldDB" id="A0A0S7BD02"/>
<dbReference type="SUPFAM" id="SSF51445">
    <property type="entry name" value="(Trans)glycosidases"/>
    <property type="match status" value="1"/>
</dbReference>
<dbReference type="Proteomes" id="UP000055060">
    <property type="component" value="Unassembled WGS sequence"/>
</dbReference>
<dbReference type="Pfam" id="PF00128">
    <property type="entry name" value="Alpha-amylase"/>
    <property type="match status" value="1"/>
</dbReference>
<dbReference type="PANTHER" id="PTHR10357">
    <property type="entry name" value="ALPHA-AMYLASE FAMILY MEMBER"/>
    <property type="match status" value="1"/>
</dbReference>
<dbReference type="InterPro" id="IPR013780">
    <property type="entry name" value="Glyco_hydro_b"/>
</dbReference>
<sequence>MPSKPAWLETAVFYQIYPQSFYDSNADGIGDLPGILAKLDYIQSLGVTGVWINPCFVSPFQDAGYDVSDYYRVAPRYGTNTDLQKLCAEANRRGMHILLDLVPGHTSIEHPWFQASCKHARNPYSDWFVWTDSVWTPPTPGLQNVRGYAERHAAYITNFFYFQPALNYGFSAPQESWQQPVDAPGPQAVRKEIRNIMQFWLDQGVSGFRVDMAGSLVKGAGGDKETARFWSEIRAWLDIAYPEAVLVSEWAQPATAIPAGFHMDFMLPFGTPGYIALWRKEAGDGPNSDPYGASYFDPSGRGNLDEFLDNYLFHYNRTRGQGHIAIPTGNHDAGPRVATGRSLAETELIYLFLLSLPGTPYIYYGDEIGMRSLEGLPSKEGGYQRTAIRTPMQWDATANAGFSSAPVDQLYLPIDPDPSRPTVAAQESDSTSLLQCVRRLVALRKAHPALCASGDFEVVYKGPAGYPFVFRREAEGESILVALNPSAQPCEVVLPAATFSATPEALHGLPQPFSRTSDGWKLSLPGISGGMYRLSK</sequence>
<dbReference type="OrthoDB" id="9805159at2"/>
<dbReference type="EMBL" id="DF967972">
    <property type="protein sequence ID" value="GAP15598.1"/>
    <property type="molecule type" value="Genomic_DNA"/>
</dbReference>